<dbReference type="InterPro" id="IPR020354">
    <property type="entry name" value="Competence_nuclease_inhibitor"/>
</dbReference>
<dbReference type="AlphaFoldDB" id="A0A1H2NS50"/>
<organism evidence="1 2">
    <name type="scientific">Pseudomonas mucidolens</name>
    <dbReference type="NCBI Taxonomy" id="46679"/>
    <lineage>
        <taxon>Bacteria</taxon>
        <taxon>Pseudomonadati</taxon>
        <taxon>Pseudomonadota</taxon>
        <taxon>Gammaproteobacteria</taxon>
        <taxon>Pseudomonadales</taxon>
        <taxon>Pseudomonadaceae</taxon>
        <taxon>Pseudomonas</taxon>
    </lineage>
</organism>
<dbReference type="STRING" id="46679.SAMN05216202_4458"/>
<proteinExistence type="predicted"/>
<evidence type="ECO:0000313" key="2">
    <source>
        <dbReference type="Proteomes" id="UP000198600"/>
    </source>
</evidence>
<dbReference type="Proteomes" id="UP000198600">
    <property type="component" value="Chromosome I"/>
</dbReference>
<dbReference type="EMBL" id="LT629802">
    <property type="protein sequence ID" value="SDV07951.1"/>
    <property type="molecule type" value="Genomic_DNA"/>
</dbReference>
<dbReference type="OrthoDB" id="9182344at2"/>
<accession>A0A1H2NS50</accession>
<protein>
    <submittedName>
        <fullName evidence="1">Competence protein J (ComJ)</fullName>
    </submittedName>
</protein>
<reference evidence="2" key="1">
    <citation type="submission" date="2016-10" db="EMBL/GenBank/DDBJ databases">
        <authorList>
            <person name="Varghese N."/>
            <person name="Submissions S."/>
        </authorList>
    </citation>
    <scope>NUCLEOTIDE SEQUENCE [LARGE SCALE GENOMIC DNA]</scope>
    <source>
        <strain evidence="2">LMG 2223</strain>
    </source>
</reference>
<dbReference type="Pfam" id="PF11033">
    <property type="entry name" value="ComJ"/>
    <property type="match status" value="1"/>
</dbReference>
<dbReference type="RefSeq" id="WP_084381432.1">
    <property type="nucleotide sequence ID" value="NZ_LS483433.1"/>
</dbReference>
<sequence>MAKIEESVYLSYSQFCVFMSSLDQPYNDWSDRSYTQGFSWRVGSVSFRAIVDQGDHKVNIFLNEEEPALGTEVVRAFRVPFIIKDKNIEVGSISDAIPLEIPEGEYILRVEFVSPSSDGLYEINVRFNKGVCDFEVLRADAEINDQDEFDINAAPAT</sequence>
<evidence type="ECO:0000313" key="1">
    <source>
        <dbReference type="EMBL" id="SDV07951.1"/>
    </source>
</evidence>
<dbReference type="Gene3D" id="2.60.34.30">
    <property type="entry name" value="Competence, DNA-entry nuclease inhibitor, ComJ"/>
    <property type="match status" value="1"/>
</dbReference>
<gene>
    <name evidence="1" type="ORF">SAMN05216202_4458</name>
</gene>
<name>A0A1H2NS50_9PSED</name>
<keyword evidence="2" id="KW-1185">Reference proteome</keyword>
<dbReference type="InterPro" id="IPR038691">
    <property type="entry name" value="ComJ_sf"/>
</dbReference>